<accession>E8R1B4</accession>
<gene>
    <name evidence="3" type="ordered locus">Isop_0729</name>
</gene>
<dbReference type="HOGENOM" id="CLU_899718_0_0_0"/>
<name>E8R1B4_ISOPI</name>
<keyword evidence="1" id="KW-0175">Coiled coil</keyword>
<dbReference type="InParanoid" id="E8R1B4"/>
<reference evidence="3 4" key="2">
    <citation type="journal article" date="2011" name="Stand. Genomic Sci.">
        <title>Complete genome sequence of Isosphaera pallida type strain (IS1B).</title>
        <authorList>
            <consortium name="US DOE Joint Genome Institute (JGI-PGF)"/>
            <person name="Goker M."/>
            <person name="Cleland D."/>
            <person name="Saunders E."/>
            <person name="Lapidus A."/>
            <person name="Nolan M."/>
            <person name="Lucas S."/>
            <person name="Hammon N."/>
            <person name="Deshpande S."/>
            <person name="Cheng J.F."/>
            <person name="Tapia R."/>
            <person name="Han C."/>
            <person name="Goodwin L."/>
            <person name="Pitluck S."/>
            <person name="Liolios K."/>
            <person name="Pagani I."/>
            <person name="Ivanova N."/>
            <person name="Mavromatis K."/>
            <person name="Pati A."/>
            <person name="Chen A."/>
            <person name="Palaniappan K."/>
            <person name="Land M."/>
            <person name="Hauser L."/>
            <person name="Chang Y.J."/>
            <person name="Jeffries C.D."/>
            <person name="Detter J.C."/>
            <person name="Beck B."/>
            <person name="Woyke T."/>
            <person name="Bristow J."/>
            <person name="Eisen J.A."/>
            <person name="Markowitz V."/>
            <person name="Hugenholtz P."/>
            <person name="Kyrpides N.C."/>
            <person name="Klenk H.P."/>
        </authorList>
    </citation>
    <scope>NUCLEOTIDE SEQUENCE [LARGE SCALE GENOMIC DNA]</scope>
    <source>
        <strain evidence="4">ATCC 43644 / DSM 9630 / IS1B</strain>
    </source>
</reference>
<dbReference type="AlphaFoldDB" id="E8R1B4"/>
<evidence type="ECO:0000313" key="4">
    <source>
        <dbReference type="Proteomes" id="UP000008631"/>
    </source>
</evidence>
<feature type="region of interest" description="Disordered" evidence="2">
    <location>
        <begin position="1"/>
        <end position="24"/>
    </location>
</feature>
<protein>
    <submittedName>
        <fullName evidence="3">Uncharacterized protein</fullName>
    </submittedName>
</protein>
<sequence length="334" mass="37553">MDSEPLARPDSAPESGSEVASEPRPAILPREEYVEQAYFFRAFRERLLDGLPTQDILARVIEELLSSTKLPLAVSFLLSDIRLHGAMAPAIRRLSHYFTGFQAHVVAEAERDVSRFSMDQALLLLEREASYKADRPTVAGLFVYQFEAICRNRLGYTDSLVGMATDPFYDESWRDFILTLRSQLGDVDFADLLYLRSEAHLADRQRRDPEATARRTILFGLREGKIARANRGRDPLYLFAALQRQLGYPEVPRARRQEPLEARLAVLEQRVQQLENRLKLAEMNLAATSGANPGSFKSYGEDSIDLEAIRVKPEDTAGVPSGWGRPSGNLPPTS</sequence>
<evidence type="ECO:0000313" key="3">
    <source>
        <dbReference type="EMBL" id="ADV61320.1"/>
    </source>
</evidence>
<dbReference type="Proteomes" id="UP000008631">
    <property type="component" value="Chromosome"/>
</dbReference>
<dbReference type="EMBL" id="CP002353">
    <property type="protein sequence ID" value="ADV61320.1"/>
    <property type="molecule type" value="Genomic_DNA"/>
</dbReference>
<dbReference type="eggNOG" id="ENOG502ZF9P">
    <property type="taxonomic scope" value="Bacteria"/>
</dbReference>
<organism evidence="3 4">
    <name type="scientific">Isosphaera pallida (strain ATCC 43644 / DSM 9630 / IS1B)</name>
    <dbReference type="NCBI Taxonomy" id="575540"/>
    <lineage>
        <taxon>Bacteria</taxon>
        <taxon>Pseudomonadati</taxon>
        <taxon>Planctomycetota</taxon>
        <taxon>Planctomycetia</taxon>
        <taxon>Isosphaerales</taxon>
        <taxon>Isosphaeraceae</taxon>
        <taxon>Isosphaera</taxon>
    </lineage>
</organism>
<dbReference type="KEGG" id="ipa:Isop_0729"/>
<evidence type="ECO:0000256" key="2">
    <source>
        <dbReference type="SAM" id="MobiDB-lite"/>
    </source>
</evidence>
<feature type="region of interest" description="Disordered" evidence="2">
    <location>
        <begin position="315"/>
        <end position="334"/>
    </location>
</feature>
<proteinExistence type="predicted"/>
<feature type="coiled-coil region" evidence="1">
    <location>
        <begin position="257"/>
        <end position="291"/>
    </location>
</feature>
<keyword evidence="4" id="KW-1185">Reference proteome</keyword>
<reference key="1">
    <citation type="submission" date="2010-11" db="EMBL/GenBank/DDBJ databases">
        <title>The complete sequence of chromosome of Isophaera pallida ATCC 43644.</title>
        <authorList>
            <consortium name="US DOE Joint Genome Institute (JGI-PGF)"/>
            <person name="Lucas S."/>
            <person name="Copeland A."/>
            <person name="Lapidus A."/>
            <person name="Bruce D."/>
            <person name="Goodwin L."/>
            <person name="Pitluck S."/>
            <person name="Kyrpides N."/>
            <person name="Mavromatis K."/>
            <person name="Pagani I."/>
            <person name="Ivanova N."/>
            <person name="Saunders E."/>
            <person name="Brettin T."/>
            <person name="Detter J.C."/>
            <person name="Han C."/>
            <person name="Tapia R."/>
            <person name="Land M."/>
            <person name="Hauser L."/>
            <person name="Markowitz V."/>
            <person name="Cheng J.-F."/>
            <person name="Hugenholtz P."/>
            <person name="Woyke T."/>
            <person name="Wu D."/>
            <person name="Eisen J.A."/>
        </authorList>
    </citation>
    <scope>NUCLEOTIDE SEQUENCE</scope>
    <source>
        <strain>ATCC 43644</strain>
    </source>
</reference>
<dbReference type="RefSeq" id="WP_013563609.1">
    <property type="nucleotide sequence ID" value="NC_014962.1"/>
</dbReference>
<evidence type="ECO:0000256" key="1">
    <source>
        <dbReference type="SAM" id="Coils"/>
    </source>
</evidence>